<dbReference type="Proteomes" id="UP001187531">
    <property type="component" value="Unassembled WGS sequence"/>
</dbReference>
<evidence type="ECO:0000313" key="2">
    <source>
        <dbReference type="Proteomes" id="UP001187531"/>
    </source>
</evidence>
<dbReference type="Gene3D" id="2.40.50.140">
    <property type="entry name" value="Nucleic acid-binding proteins"/>
    <property type="match status" value="1"/>
</dbReference>
<dbReference type="InterPro" id="IPR012340">
    <property type="entry name" value="NA-bd_OB-fold"/>
</dbReference>
<dbReference type="SUPFAM" id="SSF50249">
    <property type="entry name" value="Nucleic acid-binding proteins"/>
    <property type="match status" value="1"/>
</dbReference>
<proteinExistence type="predicted"/>
<comment type="caution">
    <text evidence="1">The sequence shown here is derived from an EMBL/GenBank/DDBJ whole genome shotgun (WGS) entry which is preliminary data.</text>
</comment>
<gene>
    <name evidence="1" type="ORF">QYM36_009056</name>
</gene>
<evidence type="ECO:0000313" key="1">
    <source>
        <dbReference type="EMBL" id="KAK2714697.1"/>
    </source>
</evidence>
<keyword evidence="2" id="KW-1185">Reference proteome</keyword>
<protein>
    <recommendedName>
        <fullName evidence="3">CST complex subunit STN1</fullName>
    </recommendedName>
</protein>
<reference evidence="1" key="1">
    <citation type="submission" date="2023-07" db="EMBL/GenBank/DDBJ databases">
        <title>Chromosome-level genome assembly of Artemia franciscana.</title>
        <authorList>
            <person name="Jo E."/>
        </authorList>
    </citation>
    <scope>NUCLEOTIDE SEQUENCE</scope>
    <source>
        <tissue evidence="1">Whole body</tissue>
    </source>
</reference>
<sequence>MENHEITRRQSILDIFEDFYPNHMKQDEDEEKEVVPEPVCNNCTLFIGDLIQLPVSKIQKNAVVFLGRPVSEVHVFGFVIRSAAYGDCCIYYVDDGTSCVQCKFYPDESSLVGCCDFELKDGAVPEGQLVHIQGRIHIIKGCVVVIIKEMDVLKDLNLESRHVIFLDWLYKTKYHITELTRAENRIAKLFRKPS</sequence>
<dbReference type="EMBL" id="JAVRJZ010000013">
    <property type="protein sequence ID" value="KAK2714697.1"/>
    <property type="molecule type" value="Genomic_DNA"/>
</dbReference>
<accession>A0AA88I3J5</accession>
<organism evidence="1 2">
    <name type="scientific">Artemia franciscana</name>
    <name type="common">Brine shrimp</name>
    <name type="synonym">Artemia sanfranciscana</name>
    <dbReference type="NCBI Taxonomy" id="6661"/>
    <lineage>
        <taxon>Eukaryota</taxon>
        <taxon>Metazoa</taxon>
        <taxon>Ecdysozoa</taxon>
        <taxon>Arthropoda</taxon>
        <taxon>Crustacea</taxon>
        <taxon>Branchiopoda</taxon>
        <taxon>Anostraca</taxon>
        <taxon>Artemiidae</taxon>
        <taxon>Artemia</taxon>
    </lineage>
</organism>
<evidence type="ECO:0008006" key="3">
    <source>
        <dbReference type="Google" id="ProtNLM"/>
    </source>
</evidence>
<dbReference type="EMBL" id="JAVRJZ010000013">
    <property type="protein sequence ID" value="KAK2714699.1"/>
    <property type="molecule type" value="Genomic_DNA"/>
</dbReference>
<dbReference type="AlphaFoldDB" id="A0AA88I3J5"/>
<name>A0AA88I3J5_ARTSF</name>